<evidence type="ECO:0000256" key="3">
    <source>
        <dbReference type="ARBA" id="ARBA00022553"/>
    </source>
</evidence>
<dbReference type="SFLD" id="SFLDF00027">
    <property type="entry name" value="p-type_atpase"/>
    <property type="match status" value="1"/>
</dbReference>
<dbReference type="InterPro" id="IPR036412">
    <property type="entry name" value="HAD-like_sf"/>
</dbReference>
<dbReference type="NCBIfam" id="TIGR01494">
    <property type="entry name" value="ATPase_P-type"/>
    <property type="match status" value="2"/>
</dbReference>
<dbReference type="InterPro" id="IPR023214">
    <property type="entry name" value="HAD_sf"/>
</dbReference>
<dbReference type="GO" id="GO:0015662">
    <property type="term" value="F:P-type ion transporter activity"/>
    <property type="evidence" value="ECO:0007669"/>
    <property type="project" value="UniProtKB-ARBA"/>
</dbReference>
<dbReference type="PRINTS" id="PR00120">
    <property type="entry name" value="HATPASE"/>
</dbReference>
<dbReference type="GO" id="GO:0016020">
    <property type="term" value="C:membrane"/>
    <property type="evidence" value="ECO:0007669"/>
    <property type="project" value="InterPro"/>
</dbReference>
<dbReference type="SMART" id="SM00831">
    <property type="entry name" value="Cation_ATPase_N"/>
    <property type="match status" value="1"/>
</dbReference>
<dbReference type="InterPro" id="IPR023298">
    <property type="entry name" value="ATPase_P-typ_TM_dom_sf"/>
</dbReference>
<feature type="transmembrane region" description="Helical" evidence="11">
    <location>
        <begin position="824"/>
        <end position="845"/>
    </location>
</feature>
<dbReference type="Gene3D" id="3.40.1110.10">
    <property type="entry name" value="Calcium-transporting ATPase, cytoplasmic domain N"/>
    <property type="match status" value="1"/>
</dbReference>
<dbReference type="Pfam" id="PF00690">
    <property type="entry name" value="Cation_ATPase_N"/>
    <property type="match status" value="1"/>
</dbReference>
<evidence type="ECO:0000256" key="6">
    <source>
        <dbReference type="ARBA" id="ARBA00022840"/>
    </source>
</evidence>
<dbReference type="GO" id="GO:0012505">
    <property type="term" value="C:endomembrane system"/>
    <property type="evidence" value="ECO:0007669"/>
    <property type="project" value="UniProtKB-SubCell"/>
</dbReference>
<dbReference type="PRINTS" id="PR00119">
    <property type="entry name" value="CATATPASE"/>
</dbReference>
<name>A0A2U2MX75_9GAMM</name>
<accession>A0A2U2MX75</accession>
<evidence type="ECO:0000256" key="7">
    <source>
        <dbReference type="ARBA" id="ARBA00022842"/>
    </source>
</evidence>
<dbReference type="SFLD" id="SFLDS00003">
    <property type="entry name" value="Haloacid_Dehalogenase"/>
    <property type="match status" value="1"/>
</dbReference>
<feature type="transmembrane region" description="Helical" evidence="11">
    <location>
        <begin position="793"/>
        <end position="812"/>
    </location>
</feature>
<dbReference type="RefSeq" id="WP_109679954.1">
    <property type="nucleotide sequence ID" value="NZ_CP086615.1"/>
</dbReference>
<dbReference type="Pfam" id="PF00122">
    <property type="entry name" value="E1-E2_ATPase"/>
    <property type="match status" value="1"/>
</dbReference>
<dbReference type="Proteomes" id="UP000245474">
    <property type="component" value="Unassembled WGS sequence"/>
</dbReference>
<dbReference type="FunFam" id="3.40.50.1000:FF:000028">
    <property type="entry name" value="Calcium-transporting P-type ATPase, putative"/>
    <property type="match status" value="1"/>
</dbReference>
<feature type="transmembrane region" description="Helical" evidence="11">
    <location>
        <begin position="58"/>
        <end position="77"/>
    </location>
</feature>
<keyword evidence="14" id="KW-1185">Reference proteome</keyword>
<dbReference type="SUPFAM" id="SSF81660">
    <property type="entry name" value="Metal cation-transporting ATPase, ATP-binding domain N"/>
    <property type="match status" value="1"/>
</dbReference>
<evidence type="ECO:0000313" key="14">
    <source>
        <dbReference type="Proteomes" id="UP000245474"/>
    </source>
</evidence>
<dbReference type="SUPFAM" id="SSF56784">
    <property type="entry name" value="HAD-like"/>
    <property type="match status" value="1"/>
</dbReference>
<feature type="transmembrane region" description="Helical" evidence="11">
    <location>
        <begin position="689"/>
        <end position="713"/>
    </location>
</feature>
<keyword evidence="6" id="KW-0067">ATP-binding</keyword>
<organism evidence="13 14">
    <name type="scientific">Sediminicurvatus halobius</name>
    <dbReference type="NCBI Taxonomy" id="2182432"/>
    <lineage>
        <taxon>Bacteria</taxon>
        <taxon>Pseudomonadati</taxon>
        <taxon>Pseudomonadota</taxon>
        <taxon>Gammaproteobacteria</taxon>
        <taxon>Chromatiales</taxon>
        <taxon>Ectothiorhodospiraceae</taxon>
        <taxon>Sediminicurvatus</taxon>
    </lineage>
</organism>
<dbReference type="PANTHER" id="PTHR42861">
    <property type="entry name" value="CALCIUM-TRANSPORTING ATPASE"/>
    <property type="match status" value="1"/>
</dbReference>
<dbReference type="SUPFAM" id="SSF81665">
    <property type="entry name" value="Calcium ATPase, transmembrane domain M"/>
    <property type="match status" value="1"/>
</dbReference>
<evidence type="ECO:0000256" key="9">
    <source>
        <dbReference type="ARBA" id="ARBA00022989"/>
    </source>
</evidence>
<protein>
    <submittedName>
        <fullName evidence="13">Carbonate dehydratase</fullName>
    </submittedName>
</protein>
<dbReference type="EMBL" id="QFFI01000036">
    <property type="protein sequence ID" value="PWG61396.1"/>
    <property type="molecule type" value="Genomic_DNA"/>
</dbReference>
<dbReference type="InterPro" id="IPR004014">
    <property type="entry name" value="ATPase_P-typ_cation-transptr_N"/>
</dbReference>
<feature type="domain" description="Cation-transporting P-type ATPase N-terminal" evidence="12">
    <location>
        <begin position="9"/>
        <end position="82"/>
    </location>
</feature>
<feature type="transmembrane region" description="Helical" evidence="11">
    <location>
        <begin position="761"/>
        <end position="781"/>
    </location>
</feature>
<dbReference type="SFLD" id="SFLDG00002">
    <property type="entry name" value="C1.7:_P-type_atpase_like"/>
    <property type="match status" value="1"/>
</dbReference>
<dbReference type="Gene3D" id="2.70.150.10">
    <property type="entry name" value="Calcium-transporting ATPase, cytoplasmic transduction domain A"/>
    <property type="match status" value="1"/>
</dbReference>
<evidence type="ECO:0000259" key="12">
    <source>
        <dbReference type="SMART" id="SM00831"/>
    </source>
</evidence>
<keyword evidence="8" id="KW-1278">Translocase</keyword>
<evidence type="ECO:0000256" key="11">
    <source>
        <dbReference type="SAM" id="Phobius"/>
    </source>
</evidence>
<evidence type="ECO:0000313" key="13">
    <source>
        <dbReference type="EMBL" id="PWG61396.1"/>
    </source>
</evidence>
<evidence type="ECO:0000256" key="8">
    <source>
        <dbReference type="ARBA" id="ARBA00022967"/>
    </source>
</evidence>
<dbReference type="PROSITE" id="PS00154">
    <property type="entry name" value="ATPASE_E1_E2"/>
    <property type="match status" value="1"/>
</dbReference>
<dbReference type="FunFam" id="3.40.50.1000:FF:000001">
    <property type="entry name" value="Phospholipid-transporting ATPase IC"/>
    <property type="match status" value="1"/>
</dbReference>
<reference evidence="13 14" key="1">
    <citation type="submission" date="2018-05" db="EMBL/GenBank/DDBJ databases">
        <title>Spiribacter halobius sp. nov., a moderately halophilic bacterium isolated from marine solar saltern.</title>
        <authorList>
            <person name="Zheng W.-S."/>
            <person name="Lu D.-C."/>
            <person name="Du Z.-J."/>
        </authorList>
    </citation>
    <scope>NUCLEOTIDE SEQUENCE [LARGE SCALE GENOMIC DNA]</scope>
    <source>
        <strain evidence="13 14">E85</strain>
    </source>
</reference>
<keyword evidence="5" id="KW-0547">Nucleotide-binding</keyword>
<dbReference type="InterPro" id="IPR023299">
    <property type="entry name" value="ATPase_P-typ_cyto_dom_N"/>
</dbReference>
<keyword evidence="3" id="KW-0597">Phosphoprotein</keyword>
<keyword evidence="7" id="KW-0460">Magnesium</keyword>
<dbReference type="FunFam" id="2.70.150.10:FF:000160">
    <property type="entry name" value="Sarcoplasmic/endoplasmic reticulum calcium ATPase 1"/>
    <property type="match status" value="1"/>
</dbReference>
<keyword evidence="4 11" id="KW-0812">Transmembrane</keyword>
<sequence length="904" mass="95424">MSAQIEVQSWHAQTAEDVLHALETHRDGLSAAEVERRLERYGENRGRPPQRRSRLRRLAAQFHNLLIYLLIAAAAVTAGLGHWIDTGVILGVVLINAAIGYIQEGKAEHALEAIRSLLSPEAVVRRDGRRRTVAATTLVPGDIVYLQPGDKVAADLRLFAAKGLAVDESALTGESVPVDKGTEPVAADAALGDRTGMAFAGTLVTAGQGEGVVVATGEATELGRVTGMLARVEVVTTPLLRRLNRLGRQLAVVILGLAAATVLAGMALHGFDPVTLFLAAVGLAVAAIPEGLPAIVTITLALGVRRMAARNAIVRRLPAVETLGAVTVICSDKTGTLTRNEMTVRSVATASHDYRVSGEGYRREGAITGGEPQADRALAALVRALVLCNDTAVDHGDPDAPRVSGDPMEAALLVLAHKAGVDPDALQRQCPRTDIVPFDSEHRYMATRNRLPEGEQVLVKGAPEVILAMCERAQRSDGDAPLDSDAWHARAEAMAAEGQRLLAVAAAPARSHPLHRDHLQGLTLLGIVGIIDPPRSEAIEAVRACQSAGIRVKMITGDHGVTAAAIGRALGLAGSDRAAVTGRELDAMDDAAFARVAREAAVFARVSPEHKLRLVQALQAAGEVAAMTGDGVNDAPALKRADVGVAMGGKGTDAAREAAEVVLADDNFATIEAAVREGRVIYDNIVKSVLFILPTNAGQALMLVLAVLAGMTLPITPVQILWVNMITAVTLALALAFEPPEPGVMARPPRPPRAPLVPSGLWSRLALVALAMVAAAFGLFLLERSQGRDLAEARTLAVNTLVLVELWYLFAARRLRAPTFTRDGLLGNPYVLGAAGLIVAAQLAFTYLPVMQLLFDTRPLGAGDWLRAVLASLPALLLVEAHKWWYRRQPAAGPVRAAGVGVRS</sequence>
<comment type="similarity">
    <text evidence="2">Belongs to the cation transport ATPase (P-type) (TC 3.A.3) family. Type IIA subfamily.</text>
</comment>
<evidence type="ECO:0000256" key="2">
    <source>
        <dbReference type="ARBA" id="ARBA00005675"/>
    </source>
</evidence>
<dbReference type="InterPro" id="IPR008250">
    <property type="entry name" value="ATPase_P-typ_transduc_dom_A_sf"/>
</dbReference>
<proteinExistence type="inferred from homology"/>
<evidence type="ECO:0000256" key="10">
    <source>
        <dbReference type="ARBA" id="ARBA00023136"/>
    </source>
</evidence>
<gene>
    <name evidence="13" type="ORF">DEM34_16640</name>
</gene>
<evidence type="ECO:0000256" key="4">
    <source>
        <dbReference type="ARBA" id="ARBA00022692"/>
    </source>
</evidence>
<dbReference type="InterPro" id="IPR044492">
    <property type="entry name" value="P_typ_ATPase_HD_dom"/>
</dbReference>
<dbReference type="InterPro" id="IPR018303">
    <property type="entry name" value="ATPase_P-typ_P_site"/>
</dbReference>
<evidence type="ECO:0000256" key="1">
    <source>
        <dbReference type="ARBA" id="ARBA00004127"/>
    </source>
</evidence>
<dbReference type="InterPro" id="IPR001757">
    <property type="entry name" value="P_typ_ATPase"/>
</dbReference>
<dbReference type="InterPro" id="IPR006068">
    <property type="entry name" value="ATPase_P-typ_cation-transptr_C"/>
</dbReference>
<keyword evidence="9 11" id="KW-1133">Transmembrane helix</keyword>
<evidence type="ECO:0000256" key="5">
    <source>
        <dbReference type="ARBA" id="ARBA00022741"/>
    </source>
</evidence>
<dbReference type="GO" id="GO:0005524">
    <property type="term" value="F:ATP binding"/>
    <property type="evidence" value="ECO:0007669"/>
    <property type="project" value="UniProtKB-KW"/>
</dbReference>
<dbReference type="InterPro" id="IPR059000">
    <property type="entry name" value="ATPase_P-type_domA"/>
</dbReference>
<dbReference type="AlphaFoldDB" id="A0A2U2MX75"/>
<dbReference type="GO" id="GO:0016887">
    <property type="term" value="F:ATP hydrolysis activity"/>
    <property type="evidence" value="ECO:0007669"/>
    <property type="project" value="InterPro"/>
</dbReference>
<feature type="transmembrane region" description="Helical" evidence="11">
    <location>
        <begin position="719"/>
        <end position="740"/>
    </location>
</feature>
<feature type="transmembrane region" description="Helical" evidence="11">
    <location>
        <begin position="250"/>
        <end position="271"/>
    </location>
</feature>
<dbReference type="Gene3D" id="3.40.50.1000">
    <property type="entry name" value="HAD superfamily/HAD-like"/>
    <property type="match status" value="1"/>
</dbReference>
<dbReference type="Pfam" id="PF13246">
    <property type="entry name" value="Cation_ATPase"/>
    <property type="match status" value="1"/>
</dbReference>
<comment type="subcellular location">
    <subcellularLocation>
        <location evidence="1">Endomembrane system</location>
        <topology evidence="1">Multi-pass membrane protein</topology>
    </subcellularLocation>
</comment>
<dbReference type="Gene3D" id="1.20.1110.10">
    <property type="entry name" value="Calcium-transporting ATPase, transmembrane domain"/>
    <property type="match status" value="1"/>
</dbReference>
<dbReference type="Pfam" id="PF00689">
    <property type="entry name" value="Cation_ATPase_C"/>
    <property type="match status" value="1"/>
</dbReference>
<feature type="transmembrane region" description="Helical" evidence="11">
    <location>
        <begin position="277"/>
        <end position="302"/>
    </location>
</feature>
<dbReference type="OrthoDB" id="9814270at2"/>
<keyword evidence="10 11" id="KW-0472">Membrane</keyword>
<feature type="transmembrane region" description="Helical" evidence="11">
    <location>
        <begin position="83"/>
        <end position="102"/>
    </location>
</feature>
<dbReference type="SUPFAM" id="SSF81653">
    <property type="entry name" value="Calcium ATPase, transduction domain A"/>
    <property type="match status" value="1"/>
</dbReference>
<comment type="caution">
    <text evidence="13">The sequence shown here is derived from an EMBL/GenBank/DDBJ whole genome shotgun (WGS) entry which is preliminary data.</text>
</comment>